<comment type="caution">
    <text evidence="1">The sequence shown here is derived from an EMBL/GenBank/DDBJ whole genome shotgun (WGS) entry which is preliminary data.</text>
</comment>
<name>A0A0A5GIY8_9BACI</name>
<dbReference type="Proteomes" id="UP000030528">
    <property type="component" value="Unassembled WGS sequence"/>
</dbReference>
<protein>
    <recommendedName>
        <fullName evidence="3">Amidase</fullName>
    </recommendedName>
</protein>
<dbReference type="AlphaFoldDB" id="A0A0A5GIY8"/>
<evidence type="ECO:0008006" key="3">
    <source>
        <dbReference type="Google" id="ProtNLM"/>
    </source>
</evidence>
<proteinExistence type="predicted"/>
<dbReference type="eggNOG" id="COG1538">
    <property type="taxonomic scope" value="Bacteria"/>
</dbReference>
<dbReference type="SUPFAM" id="SSF51445">
    <property type="entry name" value="(Trans)glycosidases"/>
    <property type="match status" value="1"/>
</dbReference>
<dbReference type="InterPro" id="IPR017853">
    <property type="entry name" value="GH"/>
</dbReference>
<sequence>MNRKRLGKGLVLLALFVSLGVWMTVGGNQDRVKATWIWDTSSVEESPQEVVEFAKQEGINRIYVHVSTKDFRPEQYRDFIEEAGKRDIEVFALGGDPNWALSKHKRTVQGFASIVQTYNENVPEEAQFQGIHVDIEPYLLPKWEGNQEQVVKDWMGNVEALVQQVKEDDSLMVSGDFPFWIHKITVPNGDETLSNWMLGQLDSMTVMAYRDQATGPNSIKSIVTPLMEEASDNNHSLVVAVNIINTSEGDHTTFYGKGSEALTSELTKLNKELRKEAGYAGIAIHDYKNWKQEIQ</sequence>
<dbReference type="EMBL" id="AVPE01000011">
    <property type="protein sequence ID" value="KGX91105.1"/>
    <property type="molecule type" value="Genomic_DNA"/>
</dbReference>
<evidence type="ECO:0000313" key="1">
    <source>
        <dbReference type="EMBL" id="KGX91105.1"/>
    </source>
</evidence>
<dbReference type="OrthoDB" id="7054537at2"/>
<dbReference type="STRING" id="1385510.GCA_000425205_02606"/>
<accession>A0A0A5GIY8</accession>
<keyword evidence="2" id="KW-1185">Reference proteome</keyword>
<dbReference type="RefSeq" id="WP_051239933.1">
    <property type="nucleotide sequence ID" value="NZ_AULI01000011.1"/>
</dbReference>
<organism evidence="1 2">
    <name type="scientific">Pontibacillus halophilus JSM 076056 = DSM 19796</name>
    <dbReference type="NCBI Taxonomy" id="1385510"/>
    <lineage>
        <taxon>Bacteria</taxon>
        <taxon>Bacillati</taxon>
        <taxon>Bacillota</taxon>
        <taxon>Bacilli</taxon>
        <taxon>Bacillales</taxon>
        <taxon>Bacillaceae</taxon>
        <taxon>Pontibacillus</taxon>
    </lineage>
</organism>
<reference evidence="1 2" key="1">
    <citation type="submission" date="2013-08" db="EMBL/GenBank/DDBJ databases">
        <authorList>
            <person name="Huang J."/>
            <person name="Wang G."/>
        </authorList>
    </citation>
    <scope>NUCLEOTIDE SEQUENCE [LARGE SCALE GENOMIC DNA]</scope>
    <source>
        <strain evidence="1 2">JSM 076056</strain>
    </source>
</reference>
<gene>
    <name evidence="1" type="ORF">N781_05255</name>
</gene>
<evidence type="ECO:0000313" key="2">
    <source>
        <dbReference type="Proteomes" id="UP000030528"/>
    </source>
</evidence>